<evidence type="ECO:0000313" key="2">
    <source>
        <dbReference type="Proteomes" id="UP000823928"/>
    </source>
</evidence>
<evidence type="ECO:0000313" key="1">
    <source>
        <dbReference type="EMBL" id="HIS37178.1"/>
    </source>
</evidence>
<proteinExistence type="predicted"/>
<gene>
    <name evidence="1" type="ORF">IAC10_11220</name>
</gene>
<sequence>MKILAILKYLIAQEATTMTKIAERLLVEKNRNLSMNNLSRKLRTETIKYVEVAEIADLLGYDIKFVKRK</sequence>
<protein>
    <submittedName>
        <fullName evidence="1">LLM class flavin-dependent oxidoreductase</fullName>
    </submittedName>
</protein>
<reference evidence="1" key="1">
    <citation type="submission" date="2020-10" db="EMBL/GenBank/DDBJ databases">
        <authorList>
            <person name="Gilroy R."/>
        </authorList>
    </citation>
    <scope>NUCLEOTIDE SEQUENCE</scope>
    <source>
        <strain evidence="1">6276</strain>
    </source>
</reference>
<dbReference type="EMBL" id="DVIU01000219">
    <property type="protein sequence ID" value="HIS37178.1"/>
    <property type="molecule type" value="Genomic_DNA"/>
</dbReference>
<name>A0A9D1F0J4_9BACT</name>
<comment type="caution">
    <text evidence="1">The sequence shown here is derived from an EMBL/GenBank/DDBJ whole genome shotgun (WGS) entry which is preliminary data.</text>
</comment>
<organism evidence="1 2">
    <name type="scientific">Candidatus Scatousia excrementigallinarum</name>
    <dbReference type="NCBI Taxonomy" id="2840935"/>
    <lineage>
        <taxon>Bacteria</taxon>
        <taxon>Candidatus Scatousia</taxon>
    </lineage>
</organism>
<dbReference type="Proteomes" id="UP000823928">
    <property type="component" value="Unassembled WGS sequence"/>
</dbReference>
<accession>A0A9D1F0J4</accession>
<dbReference type="AlphaFoldDB" id="A0A9D1F0J4"/>
<reference evidence="1" key="2">
    <citation type="journal article" date="2021" name="PeerJ">
        <title>Extensive microbial diversity within the chicken gut microbiome revealed by metagenomics and culture.</title>
        <authorList>
            <person name="Gilroy R."/>
            <person name="Ravi A."/>
            <person name="Getino M."/>
            <person name="Pursley I."/>
            <person name="Horton D.L."/>
            <person name="Alikhan N.F."/>
            <person name="Baker D."/>
            <person name="Gharbi K."/>
            <person name="Hall N."/>
            <person name="Watson M."/>
            <person name="Adriaenssens E.M."/>
            <person name="Foster-Nyarko E."/>
            <person name="Jarju S."/>
            <person name="Secka A."/>
            <person name="Antonio M."/>
            <person name="Oren A."/>
            <person name="Chaudhuri R.R."/>
            <person name="La Ragione R."/>
            <person name="Hildebrand F."/>
            <person name="Pallen M.J."/>
        </authorList>
    </citation>
    <scope>NUCLEOTIDE SEQUENCE</scope>
    <source>
        <strain evidence="1">6276</strain>
    </source>
</reference>